<feature type="region of interest" description="Disordered" evidence="2">
    <location>
        <begin position="1"/>
        <end position="27"/>
    </location>
</feature>
<gene>
    <name evidence="3" type="ORF">QQS21_011197</name>
</gene>
<dbReference type="GO" id="GO:0043386">
    <property type="term" value="P:mycotoxin biosynthetic process"/>
    <property type="evidence" value="ECO:0007669"/>
    <property type="project" value="InterPro"/>
</dbReference>
<evidence type="ECO:0000256" key="2">
    <source>
        <dbReference type="SAM" id="MobiDB-lite"/>
    </source>
</evidence>
<sequence>MPDTDHRQAPLDGKLSDDDYESLLPSSEPKNVIGYEIKDFITDEDHLWTGAPNPETEANWHHLLQGFDVRISKDDFKNLGRLENAVEVNDETGGYAALINVYHELHCLKLVRWSLYPDYFYPNSSAEQTHERERHRDHCINYIRQSAMCHADVGLSTWHWRADDKMPHADMMPHTCRNWNAVDEWAKDRRINMYQAGLLVHPKFGPAFAKEGLGANKDDGAS</sequence>
<proteinExistence type="inferred from homology"/>
<feature type="compositionally biased region" description="Basic and acidic residues" evidence="2">
    <location>
        <begin position="1"/>
        <end position="17"/>
    </location>
</feature>
<reference evidence="3" key="1">
    <citation type="submission" date="2023-06" db="EMBL/GenBank/DDBJ databases">
        <title>Conoideocrella luteorostrata (Hypocreales: Clavicipitaceae), a potential biocontrol fungus for elongate hemlock scale in United States Christmas tree production areas.</title>
        <authorList>
            <person name="Barrett H."/>
            <person name="Lovett B."/>
            <person name="Macias A.M."/>
            <person name="Stajich J.E."/>
            <person name="Kasson M.T."/>
        </authorList>
    </citation>
    <scope>NUCLEOTIDE SEQUENCE</scope>
    <source>
        <strain evidence="3">ARSEF 14590</strain>
    </source>
</reference>
<protein>
    <recommendedName>
        <fullName evidence="5">Tat pathway signal sequence</fullName>
    </recommendedName>
</protein>
<dbReference type="Proteomes" id="UP001251528">
    <property type="component" value="Unassembled WGS sequence"/>
</dbReference>
<evidence type="ECO:0000313" key="3">
    <source>
        <dbReference type="EMBL" id="KAK2591109.1"/>
    </source>
</evidence>
<organism evidence="3 4">
    <name type="scientific">Conoideocrella luteorostrata</name>
    <dbReference type="NCBI Taxonomy" id="1105319"/>
    <lineage>
        <taxon>Eukaryota</taxon>
        <taxon>Fungi</taxon>
        <taxon>Dikarya</taxon>
        <taxon>Ascomycota</taxon>
        <taxon>Pezizomycotina</taxon>
        <taxon>Sordariomycetes</taxon>
        <taxon>Hypocreomycetidae</taxon>
        <taxon>Hypocreales</taxon>
        <taxon>Clavicipitaceae</taxon>
        <taxon>Conoideocrella</taxon>
    </lineage>
</organism>
<dbReference type="PANTHER" id="PTHR33365">
    <property type="entry name" value="YALI0B05434P"/>
    <property type="match status" value="1"/>
</dbReference>
<dbReference type="EMBL" id="JASWJB010000363">
    <property type="protein sequence ID" value="KAK2591109.1"/>
    <property type="molecule type" value="Genomic_DNA"/>
</dbReference>
<evidence type="ECO:0008006" key="5">
    <source>
        <dbReference type="Google" id="ProtNLM"/>
    </source>
</evidence>
<dbReference type="InterPro" id="IPR021765">
    <property type="entry name" value="UstYa-like"/>
</dbReference>
<comment type="caution">
    <text evidence="3">The sequence shown here is derived from an EMBL/GenBank/DDBJ whole genome shotgun (WGS) entry which is preliminary data.</text>
</comment>
<dbReference type="PANTHER" id="PTHR33365:SF7">
    <property type="entry name" value="TAT PATHWAY SIGNAL SEQUENCE"/>
    <property type="match status" value="1"/>
</dbReference>
<accession>A0AAJ0CGB3</accession>
<keyword evidence="4" id="KW-1185">Reference proteome</keyword>
<comment type="similarity">
    <text evidence="1">Belongs to the ustYa family.</text>
</comment>
<evidence type="ECO:0000313" key="4">
    <source>
        <dbReference type="Proteomes" id="UP001251528"/>
    </source>
</evidence>
<dbReference type="Pfam" id="PF11807">
    <property type="entry name" value="UstYa"/>
    <property type="match status" value="1"/>
</dbReference>
<evidence type="ECO:0000256" key="1">
    <source>
        <dbReference type="ARBA" id="ARBA00035112"/>
    </source>
</evidence>
<dbReference type="AlphaFoldDB" id="A0AAJ0CGB3"/>
<name>A0AAJ0CGB3_9HYPO</name>